<dbReference type="Proteomes" id="UP000184356">
    <property type="component" value="Unassembled WGS sequence"/>
</dbReference>
<dbReference type="OrthoDB" id="4423297at2759"/>
<dbReference type="SUPFAM" id="SSF48208">
    <property type="entry name" value="Six-hairpin glycosidases"/>
    <property type="match status" value="1"/>
</dbReference>
<dbReference type="EMBL" id="KV878605">
    <property type="protein sequence ID" value="OJJ52098.1"/>
    <property type="molecule type" value="Genomic_DNA"/>
</dbReference>
<keyword evidence="1" id="KW-0732">Signal</keyword>
<feature type="signal peptide" evidence="1">
    <location>
        <begin position="1"/>
        <end position="20"/>
    </location>
</feature>
<name>A0A1L9SY36_9EURO</name>
<dbReference type="RefSeq" id="XP_040695904.1">
    <property type="nucleotide sequence ID" value="XM_040850603.1"/>
</dbReference>
<evidence type="ECO:0000256" key="1">
    <source>
        <dbReference type="SAM" id="SignalP"/>
    </source>
</evidence>
<reference evidence="3" key="1">
    <citation type="journal article" date="2017" name="Genome Biol.">
        <title>Comparative genomics reveals high biological diversity and specific adaptations in the industrially and medically important fungal genus Aspergillus.</title>
        <authorList>
            <person name="de Vries R.P."/>
            <person name="Riley R."/>
            <person name="Wiebenga A."/>
            <person name="Aguilar-Osorio G."/>
            <person name="Amillis S."/>
            <person name="Uchima C.A."/>
            <person name="Anderluh G."/>
            <person name="Asadollahi M."/>
            <person name="Askin M."/>
            <person name="Barry K."/>
            <person name="Battaglia E."/>
            <person name="Bayram O."/>
            <person name="Benocci T."/>
            <person name="Braus-Stromeyer S.A."/>
            <person name="Caldana C."/>
            <person name="Canovas D."/>
            <person name="Cerqueira G.C."/>
            <person name="Chen F."/>
            <person name="Chen W."/>
            <person name="Choi C."/>
            <person name="Clum A."/>
            <person name="Dos Santos R.A."/>
            <person name="Damasio A.R."/>
            <person name="Diallinas G."/>
            <person name="Emri T."/>
            <person name="Fekete E."/>
            <person name="Flipphi M."/>
            <person name="Freyberg S."/>
            <person name="Gallo A."/>
            <person name="Gournas C."/>
            <person name="Habgood R."/>
            <person name="Hainaut M."/>
            <person name="Harispe M.L."/>
            <person name="Henrissat B."/>
            <person name="Hilden K.S."/>
            <person name="Hope R."/>
            <person name="Hossain A."/>
            <person name="Karabika E."/>
            <person name="Karaffa L."/>
            <person name="Karanyi Z."/>
            <person name="Krasevec N."/>
            <person name="Kuo A."/>
            <person name="Kusch H."/>
            <person name="LaButti K."/>
            <person name="Lagendijk E.L."/>
            <person name="Lapidus A."/>
            <person name="Levasseur A."/>
            <person name="Lindquist E."/>
            <person name="Lipzen A."/>
            <person name="Logrieco A.F."/>
            <person name="MacCabe A."/>
            <person name="Maekelae M.R."/>
            <person name="Malavazi I."/>
            <person name="Melin P."/>
            <person name="Meyer V."/>
            <person name="Mielnichuk N."/>
            <person name="Miskei M."/>
            <person name="Molnar A.P."/>
            <person name="Mule G."/>
            <person name="Ngan C.Y."/>
            <person name="Orejas M."/>
            <person name="Orosz E."/>
            <person name="Ouedraogo J.P."/>
            <person name="Overkamp K.M."/>
            <person name="Park H.-S."/>
            <person name="Perrone G."/>
            <person name="Piumi F."/>
            <person name="Punt P.J."/>
            <person name="Ram A.F."/>
            <person name="Ramon A."/>
            <person name="Rauscher S."/>
            <person name="Record E."/>
            <person name="Riano-Pachon D.M."/>
            <person name="Robert V."/>
            <person name="Roehrig J."/>
            <person name="Ruller R."/>
            <person name="Salamov A."/>
            <person name="Salih N.S."/>
            <person name="Samson R.A."/>
            <person name="Sandor E."/>
            <person name="Sanguinetti M."/>
            <person name="Schuetze T."/>
            <person name="Sepcic K."/>
            <person name="Shelest E."/>
            <person name="Sherlock G."/>
            <person name="Sophianopoulou V."/>
            <person name="Squina F.M."/>
            <person name="Sun H."/>
            <person name="Susca A."/>
            <person name="Todd R.B."/>
            <person name="Tsang A."/>
            <person name="Unkles S.E."/>
            <person name="van de Wiele N."/>
            <person name="van Rossen-Uffink D."/>
            <person name="Oliveira J.V."/>
            <person name="Vesth T.C."/>
            <person name="Visser J."/>
            <person name="Yu J.-H."/>
            <person name="Zhou M."/>
            <person name="Andersen M.R."/>
            <person name="Archer D.B."/>
            <person name="Baker S.E."/>
            <person name="Benoit I."/>
            <person name="Brakhage A.A."/>
            <person name="Braus G.H."/>
            <person name="Fischer R."/>
            <person name="Frisvad J.C."/>
            <person name="Goldman G.H."/>
            <person name="Houbraken J."/>
            <person name="Oakley B."/>
            <person name="Pocsi I."/>
            <person name="Scazzocchio C."/>
            <person name="Seiboth B."/>
            <person name="vanKuyk P.A."/>
            <person name="Wortman J."/>
            <person name="Dyer P.S."/>
            <person name="Grigoriev I.V."/>
        </authorList>
    </citation>
    <scope>NUCLEOTIDE SEQUENCE [LARGE SCALE GENOMIC DNA]</scope>
    <source>
        <strain evidence="3">CBS 593.65</strain>
    </source>
</reference>
<sequence length="712" mass="80730">MKLLHLWAASSTLCVPIARATLFSSDFKVDIDDVTGALVGLRDAKADESPMNWIGSPTDTPWLPPGTRWGLGFADLGPDFLHRFYWRDPQTSVNNSRVNHAVSYTTGSLRLDVDRYVSEEDESFTERYTFVNKGNESLNLAETKSHAIAIYTPFNDHYTNTSDSIHSRAHSHVWANGGANAWVKMDQMGGFDRNLGLVLTKGSLAGYSIESRDIITMSNTRGVFLLHPIIPTLQPGESAILEWTFFWHSDWDDFFEQCAERSNQFIRFDIPTHTLTQGQNMTIKMTGAVNERTRVNGGPVSCSKDACQYTMSAGSNGQKDIRISTPTKRGLQNSTIFLNTVPDLDDLVSSRVNFIIQNQQVRGNRENPNFGGYAVYDNQAESIAFWDKSSDRTTGRERVGMGIFISRYLASHPNATAVRSSLQTYYEFVSLKLQGENGEVYDRPKGAGTSTERLYNWPWVIQFHLAIAKLGLELSGPVADKSPLERFMMTLENFYETGGKELYAIGLPIFESLQFLRESGHDRYYNRVLELFLSHGEVILARGLDYPPFEVNFEQSIVAPAAVMMVELYRATGNQTWLQAGKTQLDTLLRFQGKQPDYRMNSIAIRHWDGYWFGKDRHWGDTFPHYWSTIDSIALYHYAKATGDEAYRKHADEIIRNNLVLFSPDGTAGCAWIYPLTVNGRETHYRDPYANDQDWALNHLLYIQMMDLESSS</sequence>
<accession>A0A1L9SY36</accession>
<organism evidence="2 3">
    <name type="scientific">Aspergillus sydowii CBS 593.65</name>
    <dbReference type="NCBI Taxonomy" id="1036612"/>
    <lineage>
        <taxon>Eukaryota</taxon>
        <taxon>Fungi</taxon>
        <taxon>Dikarya</taxon>
        <taxon>Ascomycota</taxon>
        <taxon>Pezizomycotina</taxon>
        <taxon>Eurotiomycetes</taxon>
        <taxon>Eurotiomycetidae</taxon>
        <taxon>Eurotiales</taxon>
        <taxon>Aspergillaceae</taxon>
        <taxon>Aspergillus</taxon>
        <taxon>Aspergillus subgen. Nidulantes</taxon>
    </lineage>
</organism>
<evidence type="ECO:0008006" key="4">
    <source>
        <dbReference type="Google" id="ProtNLM"/>
    </source>
</evidence>
<proteinExistence type="predicted"/>
<protein>
    <recommendedName>
        <fullName evidence="4">Six-hairpin glycosidase</fullName>
    </recommendedName>
</protein>
<evidence type="ECO:0000313" key="2">
    <source>
        <dbReference type="EMBL" id="OJJ52098.1"/>
    </source>
</evidence>
<dbReference type="GO" id="GO:0005975">
    <property type="term" value="P:carbohydrate metabolic process"/>
    <property type="evidence" value="ECO:0007669"/>
    <property type="project" value="InterPro"/>
</dbReference>
<gene>
    <name evidence="2" type="ORF">ASPSYDRAFT_718256</name>
</gene>
<dbReference type="VEuPathDB" id="FungiDB:ASPSYDRAFT_718256"/>
<dbReference type="AlphaFoldDB" id="A0A1L9SY36"/>
<feature type="chain" id="PRO_5012363525" description="Six-hairpin glycosidase" evidence="1">
    <location>
        <begin position="21"/>
        <end position="712"/>
    </location>
</feature>
<evidence type="ECO:0000313" key="3">
    <source>
        <dbReference type="Proteomes" id="UP000184356"/>
    </source>
</evidence>
<dbReference type="STRING" id="1036612.A0A1L9SY36"/>
<keyword evidence="3" id="KW-1185">Reference proteome</keyword>
<dbReference type="InterPro" id="IPR008928">
    <property type="entry name" value="6-hairpin_glycosidase_sf"/>
</dbReference>
<dbReference type="GeneID" id="63766676"/>